<protein>
    <submittedName>
        <fullName evidence="2">Uncharacterized protein</fullName>
    </submittedName>
</protein>
<name>A0A1F4XZY9_9BACT</name>
<dbReference type="STRING" id="1797245.A2949_00755"/>
<keyword evidence="1" id="KW-0472">Membrane</keyword>
<sequence>MSDETKPLLSIGDDGIKMNLKKGDSIKINATKSFMKGVEQNVAGGNLEHRATEELTQINNKMEASNGGKILNEVEGGKLFQKDNTMRTTEKGTIVNRVTGKIKIAVWILVVTTVVGILADFTSLYLFGVHIWSKIV</sequence>
<organism evidence="2 3">
    <name type="scientific">Candidatus Adlerbacteria bacterium RIFCSPLOWO2_01_FULL_54_21b</name>
    <dbReference type="NCBI Taxonomy" id="1797245"/>
    <lineage>
        <taxon>Bacteria</taxon>
        <taxon>Candidatus Adleribacteriota</taxon>
    </lineage>
</organism>
<reference evidence="2 3" key="1">
    <citation type="journal article" date="2016" name="Nat. Commun.">
        <title>Thousands of microbial genomes shed light on interconnected biogeochemical processes in an aquifer system.</title>
        <authorList>
            <person name="Anantharaman K."/>
            <person name="Brown C.T."/>
            <person name="Hug L.A."/>
            <person name="Sharon I."/>
            <person name="Castelle C.J."/>
            <person name="Probst A.J."/>
            <person name="Thomas B.C."/>
            <person name="Singh A."/>
            <person name="Wilkins M.J."/>
            <person name="Karaoz U."/>
            <person name="Brodie E.L."/>
            <person name="Williams K.H."/>
            <person name="Hubbard S.S."/>
            <person name="Banfield J.F."/>
        </authorList>
    </citation>
    <scope>NUCLEOTIDE SEQUENCE [LARGE SCALE GENOMIC DNA]</scope>
</reference>
<dbReference type="AlphaFoldDB" id="A0A1F4XZY9"/>
<dbReference type="Proteomes" id="UP000178585">
    <property type="component" value="Unassembled WGS sequence"/>
</dbReference>
<accession>A0A1F4XZY9</accession>
<evidence type="ECO:0000313" key="2">
    <source>
        <dbReference type="EMBL" id="OGC87214.1"/>
    </source>
</evidence>
<evidence type="ECO:0000256" key="1">
    <source>
        <dbReference type="SAM" id="Phobius"/>
    </source>
</evidence>
<keyword evidence="1" id="KW-0812">Transmembrane</keyword>
<gene>
    <name evidence="2" type="ORF">A2949_00755</name>
</gene>
<feature type="transmembrane region" description="Helical" evidence="1">
    <location>
        <begin position="104"/>
        <end position="127"/>
    </location>
</feature>
<dbReference type="EMBL" id="MEWZ01000006">
    <property type="protein sequence ID" value="OGC87214.1"/>
    <property type="molecule type" value="Genomic_DNA"/>
</dbReference>
<comment type="caution">
    <text evidence="2">The sequence shown here is derived from an EMBL/GenBank/DDBJ whole genome shotgun (WGS) entry which is preliminary data.</text>
</comment>
<evidence type="ECO:0000313" key="3">
    <source>
        <dbReference type="Proteomes" id="UP000178585"/>
    </source>
</evidence>
<keyword evidence="1" id="KW-1133">Transmembrane helix</keyword>
<proteinExistence type="predicted"/>